<dbReference type="AlphaFoldDB" id="A0A6J6B9S2"/>
<reference evidence="1" key="1">
    <citation type="submission" date="2020-05" db="EMBL/GenBank/DDBJ databases">
        <authorList>
            <person name="Chiriac C."/>
            <person name="Salcher M."/>
            <person name="Ghai R."/>
            <person name="Kavagutti S V."/>
        </authorList>
    </citation>
    <scope>NUCLEOTIDE SEQUENCE</scope>
</reference>
<name>A0A6J6B9S2_9ZZZZ</name>
<protein>
    <submittedName>
        <fullName evidence="1">Unannotated protein</fullName>
    </submittedName>
</protein>
<sequence>MGVSRIVLGRGAGVKPDCGNSEVRSDPGSVKIGEVIIVDTHSHLDGHGDVAGRSDGLFQNLLEQSRLPRQGRPTTLPRHLGHRATEVHVDVIGVVFVDEDSGRCTHRLRIDAVQLD</sequence>
<evidence type="ECO:0000313" key="1">
    <source>
        <dbReference type="EMBL" id="CAB4535377.1"/>
    </source>
</evidence>
<gene>
    <name evidence="1" type="ORF">UFOPK1413_00434</name>
</gene>
<accession>A0A6J6B9S2</accession>
<proteinExistence type="predicted"/>
<organism evidence="1">
    <name type="scientific">freshwater metagenome</name>
    <dbReference type="NCBI Taxonomy" id="449393"/>
    <lineage>
        <taxon>unclassified sequences</taxon>
        <taxon>metagenomes</taxon>
        <taxon>ecological metagenomes</taxon>
    </lineage>
</organism>
<dbReference type="EMBL" id="CAEZSG010000049">
    <property type="protein sequence ID" value="CAB4535377.1"/>
    <property type="molecule type" value="Genomic_DNA"/>
</dbReference>